<organism evidence="2 3">
    <name type="scientific">Ophiocordyceps camponoti-floridani</name>
    <dbReference type="NCBI Taxonomy" id="2030778"/>
    <lineage>
        <taxon>Eukaryota</taxon>
        <taxon>Fungi</taxon>
        <taxon>Dikarya</taxon>
        <taxon>Ascomycota</taxon>
        <taxon>Pezizomycotina</taxon>
        <taxon>Sordariomycetes</taxon>
        <taxon>Hypocreomycetidae</taxon>
        <taxon>Hypocreales</taxon>
        <taxon>Ophiocordycipitaceae</taxon>
        <taxon>Ophiocordyceps</taxon>
    </lineage>
</organism>
<feature type="compositionally biased region" description="Acidic residues" evidence="1">
    <location>
        <begin position="147"/>
        <end position="157"/>
    </location>
</feature>
<feature type="compositionally biased region" description="Acidic residues" evidence="1">
    <location>
        <begin position="319"/>
        <end position="352"/>
    </location>
</feature>
<name>A0A8H4QA94_9HYPO</name>
<evidence type="ECO:0000256" key="1">
    <source>
        <dbReference type="SAM" id="MobiDB-lite"/>
    </source>
</evidence>
<comment type="caution">
    <text evidence="2">The sequence shown here is derived from an EMBL/GenBank/DDBJ whole genome shotgun (WGS) entry which is preliminary data.</text>
</comment>
<feature type="region of interest" description="Disordered" evidence="1">
    <location>
        <begin position="141"/>
        <end position="221"/>
    </location>
</feature>
<feature type="compositionally biased region" description="Polar residues" evidence="1">
    <location>
        <begin position="159"/>
        <end position="175"/>
    </location>
</feature>
<dbReference type="Proteomes" id="UP000562929">
    <property type="component" value="Unassembled WGS sequence"/>
</dbReference>
<evidence type="ECO:0000313" key="3">
    <source>
        <dbReference type="Proteomes" id="UP000562929"/>
    </source>
</evidence>
<accession>A0A8H4QA94</accession>
<proteinExistence type="predicted"/>
<feature type="region of interest" description="Disordered" evidence="1">
    <location>
        <begin position="307"/>
        <end position="352"/>
    </location>
</feature>
<dbReference type="AlphaFoldDB" id="A0A8H4QA94"/>
<sequence>MEISYETRSAESQEADRRQRAAEFQEFLSSSVPLAFVTDQVRHFLRREGNKRLQHARRDGVRLTDLVIDDNCLPSWTGRPTWDPETETLHVAIQNTLIDFDVARDLGEFVREQLVIKGNRKLDQARSRGLSLEGLHIGPGLLPTWEPFEEEDEDESDMVVSQTDDGVSLLATSYPSPRPQAETPLSSAEENNDDDDDDESDDESGDSIILNNALSPEPDYAEAEGSNLLRDVQLVSDDGVFDVDLEVYLVDGDDEEIADLPQAELYVDREAFEREFGTGGAVDVELPEGFELFYSQHEDDDAEMPFAARSGIQPMPLPETDDSEGSDEDGDEAGLIEVDEMDVEQDEEGDET</sequence>
<protein>
    <submittedName>
        <fullName evidence="2">Uncharacterized protein</fullName>
    </submittedName>
</protein>
<gene>
    <name evidence="2" type="ORF">GQ602_002205</name>
</gene>
<evidence type="ECO:0000313" key="2">
    <source>
        <dbReference type="EMBL" id="KAF4591906.1"/>
    </source>
</evidence>
<reference evidence="2 3" key="1">
    <citation type="journal article" date="2020" name="G3 (Bethesda)">
        <title>Genetic Underpinnings of Host Manipulation by Ophiocordyceps as Revealed by Comparative Transcriptomics.</title>
        <authorList>
            <person name="Will I."/>
            <person name="Das B."/>
            <person name="Trinh T."/>
            <person name="Brachmann A."/>
            <person name="Ohm R.A."/>
            <person name="de Bekker C."/>
        </authorList>
    </citation>
    <scope>NUCLEOTIDE SEQUENCE [LARGE SCALE GENOMIC DNA]</scope>
    <source>
        <strain evidence="2 3">EC05</strain>
    </source>
</reference>
<dbReference type="OrthoDB" id="4939762at2759"/>
<keyword evidence="3" id="KW-1185">Reference proteome</keyword>
<feature type="compositionally biased region" description="Acidic residues" evidence="1">
    <location>
        <begin position="190"/>
        <end position="205"/>
    </location>
</feature>
<dbReference type="EMBL" id="JAACLJ010000002">
    <property type="protein sequence ID" value="KAF4591906.1"/>
    <property type="molecule type" value="Genomic_DNA"/>
</dbReference>